<keyword evidence="5 8" id="KW-0804">Transcription</keyword>
<dbReference type="GO" id="GO:0009734">
    <property type="term" value="P:auxin-activated signaling pathway"/>
    <property type="evidence" value="ECO:0007669"/>
    <property type="project" value="UniProtKB-UniRule"/>
</dbReference>
<evidence type="ECO:0000313" key="11">
    <source>
        <dbReference type="Proteomes" id="UP000323000"/>
    </source>
</evidence>
<dbReference type="SUPFAM" id="SSF54277">
    <property type="entry name" value="CAD &amp; PB1 domains"/>
    <property type="match status" value="1"/>
</dbReference>
<dbReference type="Pfam" id="PF02309">
    <property type="entry name" value="AUX_IAA"/>
    <property type="match status" value="1"/>
</dbReference>
<dbReference type="PROSITE" id="PS51745">
    <property type="entry name" value="PB1"/>
    <property type="match status" value="1"/>
</dbReference>
<reference evidence="11" key="1">
    <citation type="journal article" date="2019" name="Gigascience">
        <title>De novo genome assembly of the endangered Acer yangbiense, a plant species with extremely small populations endemic to Yunnan Province, China.</title>
        <authorList>
            <person name="Yang J."/>
            <person name="Wariss H.M."/>
            <person name="Tao L."/>
            <person name="Zhang R."/>
            <person name="Yun Q."/>
            <person name="Hollingsworth P."/>
            <person name="Dao Z."/>
            <person name="Luo G."/>
            <person name="Guo H."/>
            <person name="Ma Y."/>
            <person name="Sun W."/>
        </authorList>
    </citation>
    <scope>NUCLEOTIDE SEQUENCE [LARGE SCALE GENOMIC DNA]</scope>
    <source>
        <strain evidence="11">cv. Malutang</strain>
    </source>
</reference>
<dbReference type="PANTHER" id="PTHR31734:SF106">
    <property type="entry name" value="AUXIN-RESPONSIVE PROTEIN"/>
    <property type="match status" value="1"/>
</dbReference>
<comment type="similarity">
    <text evidence="2 8">Belongs to the Aux/IAA family.</text>
</comment>
<evidence type="ECO:0000256" key="1">
    <source>
        <dbReference type="ARBA" id="ARBA00004123"/>
    </source>
</evidence>
<accession>A0A5C7HW37</accession>
<keyword evidence="6 8" id="KW-0539">Nucleus</keyword>
<dbReference type="FunFam" id="3.10.20.90:FF:000078">
    <property type="entry name" value="Auxin-responsive protein"/>
    <property type="match status" value="1"/>
</dbReference>
<dbReference type="PANTHER" id="PTHR31734">
    <property type="entry name" value="AUXIN-RESPONSIVE PROTEIN IAA17"/>
    <property type="match status" value="1"/>
</dbReference>
<evidence type="ECO:0000256" key="2">
    <source>
        <dbReference type="ARBA" id="ARBA00006728"/>
    </source>
</evidence>
<evidence type="ECO:0000256" key="5">
    <source>
        <dbReference type="ARBA" id="ARBA00023163"/>
    </source>
</evidence>
<protein>
    <recommendedName>
        <fullName evidence="8">Auxin-responsive protein</fullName>
    </recommendedName>
</protein>
<dbReference type="GO" id="GO:0005634">
    <property type="term" value="C:nucleus"/>
    <property type="evidence" value="ECO:0007669"/>
    <property type="project" value="UniProtKB-SubCell"/>
</dbReference>
<comment type="subcellular location">
    <subcellularLocation>
        <location evidence="1 8">Nucleus</location>
    </subcellularLocation>
</comment>
<evidence type="ECO:0000256" key="3">
    <source>
        <dbReference type="ARBA" id="ARBA00022491"/>
    </source>
</evidence>
<dbReference type="Proteomes" id="UP000323000">
    <property type="component" value="Chromosome 5"/>
</dbReference>
<dbReference type="GO" id="GO:0006355">
    <property type="term" value="P:regulation of DNA-templated transcription"/>
    <property type="evidence" value="ECO:0007669"/>
    <property type="project" value="InterPro"/>
</dbReference>
<evidence type="ECO:0000256" key="4">
    <source>
        <dbReference type="ARBA" id="ARBA00023015"/>
    </source>
</evidence>
<evidence type="ECO:0000256" key="6">
    <source>
        <dbReference type="ARBA" id="ARBA00023242"/>
    </source>
</evidence>
<evidence type="ECO:0000256" key="8">
    <source>
        <dbReference type="RuleBase" id="RU004549"/>
    </source>
</evidence>
<name>A0A5C7HW37_9ROSI</name>
<dbReference type="InterPro" id="IPR053793">
    <property type="entry name" value="PB1-like"/>
</dbReference>
<keyword evidence="3 8" id="KW-0678">Repressor</keyword>
<sequence>MSQDSITAEPSRSDVSSMNLQETELTLGLPGSPPVVVTGGKSCHKRGFIDTVDLNLGSSLSNPRHDARTTSKCPATMAQVDGWPPVRSSRKTSLEMSKLVKVAVDGAPYLRKVDLHMHTSYQQLFRALEQIFTCFTIHGNNMKERKIMGPMKGMEYVPTYEDKEDDWMLVGDVPWKMFIESCKRIRLMKSTEAVGLGNSPT</sequence>
<evidence type="ECO:0000313" key="10">
    <source>
        <dbReference type="EMBL" id="TXG61341.1"/>
    </source>
</evidence>
<comment type="subunit">
    <text evidence="8">Homodimers and heterodimers.</text>
</comment>
<comment type="function">
    <text evidence="8">Aux/IAA proteins are short-lived transcriptional factors that function as repressors of early auxin response genes at low auxin concentrations.</text>
</comment>
<dbReference type="Gene3D" id="3.10.20.90">
    <property type="entry name" value="Phosphatidylinositol 3-kinase Catalytic Subunit, Chain A, domain 1"/>
    <property type="match status" value="1"/>
</dbReference>
<evidence type="ECO:0000259" key="9">
    <source>
        <dbReference type="PROSITE" id="PS51745"/>
    </source>
</evidence>
<keyword evidence="11" id="KW-1185">Reference proteome</keyword>
<dbReference type="OrthoDB" id="1287782at2759"/>
<feature type="domain" description="PB1" evidence="9">
    <location>
        <begin position="97"/>
        <end position="190"/>
    </location>
</feature>
<dbReference type="InterPro" id="IPR033389">
    <property type="entry name" value="AUX/IAA_dom"/>
</dbReference>
<gene>
    <name evidence="10" type="ORF">EZV62_012704</name>
</gene>
<dbReference type="AlphaFoldDB" id="A0A5C7HW37"/>
<proteinExistence type="inferred from homology"/>
<comment type="caution">
    <text evidence="10">The sequence shown here is derived from an EMBL/GenBank/DDBJ whole genome shotgun (WGS) entry which is preliminary data.</text>
</comment>
<evidence type="ECO:0000256" key="7">
    <source>
        <dbReference type="ARBA" id="ARBA00023294"/>
    </source>
</evidence>
<dbReference type="InterPro" id="IPR003311">
    <property type="entry name" value="AUX_IAA"/>
</dbReference>
<organism evidence="10 11">
    <name type="scientific">Acer yangbiense</name>
    <dbReference type="NCBI Taxonomy" id="1000413"/>
    <lineage>
        <taxon>Eukaryota</taxon>
        <taxon>Viridiplantae</taxon>
        <taxon>Streptophyta</taxon>
        <taxon>Embryophyta</taxon>
        <taxon>Tracheophyta</taxon>
        <taxon>Spermatophyta</taxon>
        <taxon>Magnoliopsida</taxon>
        <taxon>eudicotyledons</taxon>
        <taxon>Gunneridae</taxon>
        <taxon>Pentapetalae</taxon>
        <taxon>rosids</taxon>
        <taxon>malvids</taxon>
        <taxon>Sapindales</taxon>
        <taxon>Sapindaceae</taxon>
        <taxon>Hippocastanoideae</taxon>
        <taxon>Acereae</taxon>
        <taxon>Acer</taxon>
    </lineage>
</organism>
<keyword evidence="7 8" id="KW-0927">Auxin signaling pathway</keyword>
<keyword evidence="4 8" id="KW-0805">Transcription regulation</keyword>
<dbReference type="EMBL" id="VAHF01000005">
    <property type="protein sequence ID" value="TXG61341.1"/>
    <property type="molecule type" value="Genomic_DNA"/>
</dbReference>